<feature type="region of interest" description="Disordered" evidence="1">
    <location>
        <begin position="328"/>
        <end position="351"/>
    </location>
</feature>
<sequence>MFGTVYLPYIKFCIFMGDLGFFSNAFFGFILVYLTLFYIKRQFGSYKYLLVNFQLLGFIFASFEFLFHTFLHTYNASLIYFSLSRPLGLSNFSMEWMMGIYTGLYSATICQLAIQFIYRYWALFDTPKIKYFHGWYYLIWVSYYSFFGVLWAFAVGHFFAMDDFGREYLGGEILLRYERNITDIPVLGLIAYEGNSIRWRNVYGLSLMTLISTIQYSVILICGHQMYHGMRAKLSVLSAQNRRLHKQFFRALVIQITAPTIILFCPVFFMIYAPFADLEMSFPSCIIQSGFTVYPALDSIIMMSCVSEYGRALKKLIWNTRQKYTVRSPGPAADESKETVKTGSKAITTKL</sequence>
<keyword evidence="2" id="KW-0472">Membrane</keyword>
<name>O17896_CAEEL</name>
<dbReference type="STRING" id="6239.F57A10.1.1"/>
<keyword evidence="4" id="KW-1185">Reference proteome</keyword>
<feature type="transmembrane region" description="Helical" evidence="2">
    <location>
        <begin position="20"/>
        <end position="39"/>
    </location>
</feature>
<dbReference type="PIR" id="T22814">
    <property type="entry name" value="T22814"/>
</dbReference>
<protein>
    <submittedName>
        <fullName evidence="3">Seven TM Receptor</fullName>
    </submittedName>
</protein>
<proteinExistence type="predicted"/>
<dbReference type="AGR" id="WB:WBGene00006077"/>
<dbReference type="CTD" id="186433"/>
<dbReference type="PaxDb" id="6239-F57A10.1"/>
<dbReference type="AlphaFoldDB" id="O17896"/>
<dbReference type="InterPro" id="IPR019428">
    <property type="entry name" value="7TM_GPCR_serpentine_rcpt_Str"/>
</dbReference>
<dbReference type="PANTHER" id="PTHR46000">
    <property type="entry name" value="SEVEN TM RECEPTOR-RELATED"/>
    <property type="match status" value="1"/>
</dbReference>
<evidence type="ECO:0000256" key="1">
    <source>
        <dbReference type="SAM" id="MobiDB-lite"/>
    </source>
</evidence>
<evidence type="ECO:0000313" key="5">
    <source>
        <dbReference type="WormBase" id="F57A10.1"/>
    </source>
</evidence>
<dbReference type="RefSeq" id="NP_506926.1">
    <property type="nucleotide sequence ID" value="NM_074525.3"/>
</dbReference>
<dbReference type="KEGG" id="cel:CELE_F57A10.1"/>
<dbReference type="UCSC" id="F57A10.1">
    <property type="organism name" value="c. elegans"/>
</dbReference>
<feature type="transmembrane region" description="Helical" evidence="2">
    <location>
        <begin position="94"/>
        <end position="114"/>
    </location>
</feature>
<dbReference type="PhylomeDB" id="O17896"/>
<dbReference type="OrthoDB" id="5783364at2759"/>
<dbReference type="WormBase" id="F57A10.1">
    <property type="protein sequence ID" value="CE16147"/>
    <property type="gene ID" value="WBGene00006077"/>
    <property type="gene designation" value="str-9"/>
</dbReference>
<dbReference type="GeneID" id="186433"/>
<keyword evidence="2" id="KW-1133">Transmembrane helix</keyword>
<dbReference type="PANTHER" id="PTHR46000:SF4">
    <property type="entry name" value="SEVEN TM RECEPTOR-RELATED"/>
    <property type="match status" value="1"/>
</dbReference>
<feature type="compositionally biased region" description="Polar residues" evidence="1">
    <location>
        <begin position="341"/>
        <end position="351"/>
    </location>
</feature>
<feature type="transmembrane region" description="Helical" evidence="2">
    <location>
        <begin position="202"/>
        <end position="227"/>
    </location>
</feature>
<keyword evidence="2" id="KW-0812">Transmembrane</keyword>
<dbReference type="Proteomes" id="UP000001940">
    <property type="component" value="Chromosome V"/>
</dbReference>
<dbReference type="EMBL" id="BX284605">
    <property type="protein sequence ID" value="CAB09419.1"/>
    <property type="molecule type" value="Genomic_DNA"/>
</dbReference>
<gene>
    <name evidence="3 5" type="primary">str-9</name>
    <name evidence="3" type="ORF">CELE_F57A10.1</name>
    <name evidence="5" type="ORF">F57A10.1</name>
</gene>
<organism evidence="3 4">
    <name type="scientific">Caenorhabditis elegans</name>
    <dbReference type="NCBI Taxonomy" id="6239"/>
    <lineage>
        <taxon>Eukaryota</taxon>
        <taxon>Metazoa</taxon>
        <taxon>Ecdysozoa</taxon>
        <taxon>Nematoda</taxon>
        <taxon>Chromadorea</taxon>
        <taxon>Rhabditida</taxon>
        <taxon>Rhabditina</taxon>
        <taxon>Rhabditomorpha</taxon>
        <taxon>Rhabditoidea</taxon>
        <taxon>Rhabditidae</taxon>
        <taxon>Peloderinae</taxon>
        <taxon>Caenorhabditis</taxon>
    </lineage>
</organism>
<dbReference type="FunCoup" id="O17896">
    <property type="interactions" value="151"/>
</dbReference>
<feature type="transmembrane region" description="Helical" evidence="2">
    <location>
        <begin position="135"/>
        <end position="160"/>
    </location>
</feature>
<evidence type="ECO:0000256" key="2">
    <source>
        <dbReference type="SAM" id="Phobius"/>
    </source>
</evidence>
<accession>O17896</accession>
<evidence type="ECO:0000313" key="3">
    <source>
        <dbReference type="EMBL" id="CAB09419.1"/>
    </source>
</evidence>
<evidence type="ECO:0000313" key="4">
    <source>
        <dbReference type="Proteomes" id="UP000001940"/>
    </source>
</evidence>
<dbReference type="Pfam" id="PF10326">
    <property type="entry name" value="7TM_GPCR_Str"/>
    <property type="match status" value="1"/>
</dbReference>
<dbReference type="OMA" id="ICGHQMY"/>
<dbReference type="eggNOG" id="ENOG502TGTU">
    <property type="taxonomic scope" value="Eukaryota"/>
</dbReference>
<dbReference type="InParanoid" id="O17896"/>
<feature type="transmembrane region" description="Helical" evidence="2">
    <location>
        <begin position="248"/>
        <end position="273"/>
    </location>
</feature>
<reference evidence="3 4" key="1">
    <citation type="journal article" date="1998" name="Science">
        <title>Genome sequence of the nematode C. elegans: a platform for investigating biology.</title>
        <authorList>
            <consortium name="The C. elegans sequencing consortium"/>
            <person name="Sulson J.E."/>
            <person name="Waterston R."/>
        </authorList>
    </citation>
    <scope>NUCLEOTIDE SEQUENCE [LARGE SCALE GENOMIC DNA]</scope>
    <source>
        <strain evidence="3 4">Bristol N2</strain>
    </source>
</reference>
<feature type="transmembrane region" description="Helical" evidence="2">
    <location>
        <begin position="51"/>
        <end position="74"/>
    </location>
</feature>
<keyword evidence="3" id="KW-0675">Receptor</keyword>
<dbReference type="SUPFAM" id="SSF81321">
    <property type="entry name" value="Family A G protein-coupled receptor-like"/>
    <property type="match status" value="1"/>
</dbReference>
<dbReference type="HOGENOM" id="CLU_036335_4_1_1"/>